<dbReference type="InterPro" id="IPR000192">
    <property type="entry name" value="Aminotrans_V_dom"/>
</dbReference>
<organism evidence="2 3">
    <name type="scientific">Chengkuizengella axinellae</name>
    <dbReference type="NCBI Taxonomy" id="3064388"/>
    <lineage>
        <taxon>Bacteria</taxon>
        <taxon>Bacillati</taxon>
        <taxon>Bacillota</taxon>
        <taxon>Bacilli</taxon>
        <taxon>Bacillales</taxon>
        <taxon>Paenibacillaceae</taxon>
        <taxon>Chengkuizengella</taxon>
    </lineage>
</organism>
<accession>A0ABT9J1M5</accession>
<dbReference type="SUPFAM" id="SSF53383">
    <property type="entry name" value="PLP-dependent transferases"/>
    <property type="match status" value="1"/>
</dbReference>
<comment type="caution">
    <text evidence="2">The sequence shown here is derived from an EMBL/GenBank/DDBJ whole genome shotgun (WGS) entry which is preliminary data.</text>
</comment>
<evidence type="ECO:0000313" key="3">
    <source>
        <dbReference type="Proteomes" id="UP001231941"/>
    </source>
</evidence>
<name>A0ABT9J1M5_9BACL</name>
<reference evidence="2 3" key="1">
    <citation type="submission" date="2023-08" db="EMBL/GenBank/DDBJ databases">
        <authorList>
            <person name="Park J.-S."/>
        </authorList>
    </citation>
    <scope>NUCLEOTIDE SEQUENCE [LARGE SCALE GENOMIC DNA]</scope>
    <source>
        <strain evidence="2 3">2205SS18-9</strain>
    </source>
</reference>
<keyword evidence="2" id="KW-0808">Transferase</keyword>
<dbReference type="RefSeq" id="WP_305992822.1">
    <property type="nucleotide sequence ID" value="NZ_JAVAMP010000008.1"/>
</dbReference>
<dbReference type="InterPro" id="IPR015422">
    <property type="entry name" value="PyrdxlP-dep_Trfase_small"/>
</dbReference>
<dbReference type="GO" id="GO:0008483">
    <property type="term" value="F:transaminase activity"/>
    <property type="evidence" value="ECO:0007669"/>
    <property type="project" value="UniProtKB-KW"/>
</dbReference>
<dbReference type="PANTHER" id="PTHR43586:SF15">
    <property type="entry name" value="BLR3095 PROTEIN"/>
    <property type="match status" value="1"/>
</dbReference>
<evidence type="ECO:0000313" key="2">
    <source>
        <dbReference type="EMBL" id="MDP5275514.1"/>
    </source>
</evidence>
<gene>
    <name evidence="2" type="ORF">Q5Y73_15500</name>
</gene>
<dbReference type="Pfam" id="PF00266">
    <property type="entry name" value="Aminotran_5"/>
    <property type="match status" value="1"/>
</dbReference>
<proteinExistence type="predicted"/>
<feature type="domain" description="Aminotransferase class V" evidence="1">
    <location>
        <begin position="20"/>
        <end position="347"/>
    </location>
</feature>
<keyword evidence="2" id="KW-0032">Aminotransferase</keyword>
<dbReference type="Proteomes" id="UP001231941">
    <property type="component" value="Unassembled WGS sequence"/>
</dbReference>
<dbReference type="Gene3D" id="3.40.640.10">
    <property type="entry name" value="Type I PLP-dependent aspartate aminotransferase-like (Major domain)"/>
    <property type="match status" value="1"/>
</dbReference>
<sequence length="384" mass="43840">MSDSICFQRGSFPMLKHWNYLSSCSQSALHEDVLEAMNDYQKSLLVIGNNWDIAIEKLEKTRASFAKFIGAEVDEIAIVPSVSDAISRITMSLPIIKERNTLVFTDLDFPTVGQILQAQKEQGFRLEMIHSENGVIETDAYEKEVSENTLLTYIPHVCYYNGFKQDIKSISNIVHQKGSLLFVDAYQSAGHIPIHVKEMDIDICTTGMRKYMLGIAGIAFLYIKKDLMDQLKPKSLGWLGQDKHSMFNLTHPTLATSARRFEGGTPSFISIFAAHAALELFQKLDLQSISNYHEDLTQKILEYAIEHRLPISGSLNIKKRSSLTSFYVENAEKLGKLFKHRNINVTTKDQVIRMAPHFYNTYDEVVQMMDVLVKHNSDEWQRRC</sequence>
<dbReference type="InterPro" id="IPR015421">
    <property type="entry name" value="PyrdxlP-dep_Trfase_major"/>
</dbReference>
<dbReference type="InterPro" id="IPR015424">
    <property type="entry name" value="PyrdxlP-dep_Trfase"/>
</dbReference>
<keyword evidence="3" id="KW-1185">Reference proteome</keyword>
<evidence type="ECO:0000259" key="1">
    <source>
        <dbReference type="Pfam" id="PF00266"/>
    </source>
</evidence>
<protein>
    <submittedName>
        <fullName evidence="2">Aminotransferase class V-fold PLP-dependent enzyme</fullName>
    </submittedName>
</protein>
<dbReference type="PANTHER" id="PTHR43586">
    <property type="entry name" value="CYSTEINE DESULFURASE"/>
    <property type="match status" value="1"/>
</dbReference>
<dbReference type="EMBL" id="JAVAMP010000008">
    <property type="protein sequence ID" value="MDP5275514.1"/>
    <property type="molecule type" value="Genomic_DNA"/>
</dbReference>
<dbReference type="Gene3D" id="3.90.1150.10">
    <property type="entry name" value="Aspartate Aminotransferase, domain 1"/>
    <property type="match status" value="1"/>
</dbReference>